<feature type="transmembrane region" description="Helical" evidence="11">
    <location>
        <begin position="93"/>
        <end position="112"/>
    </location>
</feature>
<evidence type="ECO:0000256" key="2">
    <source>
        <dbReference type="ARBA" id="ARBA00004141"/>
    </source>
</evidence>
<dbReference type="PANTHER" id="PTHR30529">
    <property type="entry name" value="CYTOCHROME B561"/>
    <property type="match status" value="1"/>
</dbReference>
<dbReference type="PANTHER" id="PTHR30529:SF1">
    <property type="entry name" value="CYTOCHROME B561 HOMOLOG 2"/>
    <property type="match status" value="1"/>
</dbReference>
<evidence type="ECO:0000313" key="14">
    <source>
        <dbReference type="Proteomes" id="UP001595420"/>
    </source>
</evidence>
<keyword evidence="7" id="KW-0249">Electron transport</keyword>
<evidence type="ECO:0000256" key="6">
    <source>
        <dbReference type="ARBA" id="ARBA00022723"/>
    </source>
</evidence>
<dbReference type="RefSeq" id="WP_216838541.1">
    <property type="nucleotide sequence ID" value="NZ_JAFNJS010000006.1"/>
</dbReference>
<evidence type="ECO:0000256" key="11">
    <source>
        <dbReference type="SAM" id="Phobius"/>
    </source>
</evidence>
<dbReference type="InterPro" id="IPR011577">
    <property type="entry name" value="Cyt_b561_bac/Ni-Hgenase"/>
</dbReference>
<evidence type="ECO:0000256" key="10">
    <source>
        <dbReference type="ARBA" id="ARBA00023136"/>
    </source>
</evidence>
<feature type="transmembrane region" description="Helical" evidence="11">
    <location>
        <begin position="44"/>
        <end position="68"/>
    </location>
</feature>
<name>A0ABV7BY75_9PROT</name>
<keyword evidence="5 11" id="KW-0812">Transmembrane</keyword>
<comment type="cofactor">
    <cofactor evidence="1">
        <name>heme b</name>
        <dbReference type="ChEBI" id="CHEBI:60344"/>
    </cofactor>
</comment>
<evidence type="ECO:0000256" key="3">
    <source>
        <dbReference type="ARBA" id="ARBA00022448"/>
    </source>
</evidence>
<keyword evidence="6" id="KW-0479">Metal-binding</keyword>
<accession>A0ABV7BY75</accession>
<proteinExistence type="predicted"/>
<dbReference type="Proteomes" id="UP001595420">
    <property type="component" value="Unassembled WGS sequence"/>
</dbReference>
<keyword evidence="10 11" id="KW-0472">Membrane</keyword>
<keyword evidence="9" id="KW-0408">Iron</keyword>
<dbReference type="Pfam" id="PF01292">
    <property type="entry name" value="Ni_hydr_CYTB"/>
    <property type="match status" value="1"/>
</dbReference>
<feature type="transmembrane region" description="Helical" evidence="11">
    <location>
        <begin position="16"/>
        <end position="38"/>
    </location>
</feature>
<comment type="caution">
    <text evidence="13">The sequence shown here is derived from an EMBL/GenBank/DDBJ whole genome shotgun (WGS) entry which is preliminary data.</text>
</comment>
<keyword evidence="8 11" id="KW-1133">Transmembrane helix</keyword>
<evidence type="ECO:0000256" key="7">
    <source>
        <dbReference type="ARBA" id="ARBA00022982"/>
    </source>
</evidence>
<dbReference type="InterPro" id="IPR052168">
    <property type="entry name" value="Cytochrome_b561_oxidase"/>
</dbReference>
<protein>
    <submittedName>
        <fullName evidence="13">Cytochrome b</fullName>
    </submittedName>
</protein>
<sequence length="190" mass="21213">MTWRDTPDRYGLVSRLLHWLMAAILLWQFTGMILRLILGRTPLMAFWVGTHQSIGTVLLALILLRLAWAWSNRRQRPAQAPNHAGRAARLGHAALYALMAIIPALGLLRAFGSGRGYAFFGLPLVPRTGQRIAWMTAPADLLHSKLAWLLLALILGHVVMALLHHFVWRDGLLRRMAGRARRDGGTPLGP</sequence>
<organism evidence="13 14">
    <name type="scientific">Falsiroseomonas tokyonensis</name>
    <dbReference type="NCBI Taxonomy" id="430521"/>
    <lineage>
        <taxon>Bacteria</taxon>
        <taxon>Pseudomonadati</taxon>
        <taxon>Pseudomonadota</taxon>
        <taxon>Alphaproteobacteria</taxon>
        <taxon>Acetobacterales</taxon>
        <taxon>Roseomonadaceae</taxon>
        <taxon>Falsiroseomonas</taxon>
    </lineage>
</organism>
<evidence type="ECO:0000256" key="5">
    <source>
        <dbReference type="ARBA" id="ARBA00022692"/>
    </source>
</evidence>
<dbReference type="EMBL" id="JBHRSB010000006">
    <property type="protein sequence ID" value="MFC3002465.1"/>
    <property type="molecule type" value="Genomic_DNA"/>
</dbReference>
<evidence type="ECO:0000256" key="4">
    <source>
        <dbReference type="ARBA" id="ARBA00022617"/>
    </source>
</evidence>
<keyword evidence="14" id="KW-1185">Reference proteome</keyword>
<evidence type="ECO:0000256" key="1">
    <source>
        <dbReference type="ARBA" id="ARBA00001970"/>
    </source>
</evidence>
<feature type="transmembrane region" description="Helical" evidence="11">
    <location>
        <begin position="146"/>
        <end position="167"/>
    </location>
</feature>
<feature type="domain" description="Cytochrome b561 bacterial/Ni-hydrogenase" evidence="12">
    <location>
        <begin position="9"/>
        <end position="177"/>
    </location>
</feature>
<keyword evidence="3" id="KW-0813">Transport</keyword>
<evidence type="ECO:0000259" key="12">
    <source>
        <dbReference type="Pfam" id="PF01292"/>
    </source>
</evidence>
<evidence type="ECO:0000256" key="8">
    <source>
        <dbReference type="ARBA" id="ARBA00022989"/>
    </source>
</evidence>
<reference evidence="14" key="1">
    <citation type="journal article" date="2019" name="Int. J. Syst. Evol. Microbiol.">
        <title>The Global Catalogue of Microorganisms (GCM) 10K type strain sequencing project: providing services to taxonomists for standard genome sequencing and annotation.</title>
        <authorList>
            <consortium name="The Broad Institute Genomics Platform"/>
            <consortium name="The Broad Institute Genome Sequencing Center for Infectious Disease"/>
            <person name="Wu L."/>
            <person name="Ma J."/>
        </authorList>
    </citation>
    <scope>NUCLEOTIDE SEQUENCE [LARGE SCALE GENOMIC DNA]</scope>
    <source>
        <strain evidence="14">CGMCC 1.16855</strain>
    </source>
</reference>
<evidence type="ECO:0000313" key="13">
    <source>
        <dbReference type="EMBL" id="MFC3002465.1"/>
    </source>
</evidence>
<keyword evidence="4" id="KW-0349">Heme</keyword>
<comment type="subcellular location">
    <subcellularLocation>
        <location evidence="2">Membrane</location>
        <topology evidence="2">Multi-pass membrane protein</topology>
    </subcellularLocation>
</comment>
<evidence type="ECO:0000256" key="9">
    <source>
        <dbReference type="ARBA" id="ARBA00023004"/>
    </source>
</evidence>
<gene>
    <name evidence="13" type="ORF">ACFOD3_21375</name>
</gene>